<dbReference type="InterPro" id="IPR036390">
    <property type="entry name" value="WH_DNA-bd_sf"/>
</dbReference>
<dbReference type="AlphaFoldDB" id="A0A0K9GWL0"/>
<dbReference type="SMART" id="SM00420">
    <property type="entry name" value="HTH_DEOR"/>
    <property type="match status" value="1"/>
</dbReference>
<dbReference type="EMBL" id="LFZW01000001">
    <property type="protein sequence ID" value="KMY51001.1"/>
    <property type="molecule type" value="Genomic_DNA"/>
</dbReference>
<dbReference type="InterPro" id="IPR001034">
    <property type="entry name" value="DeoR_HTH"/>
</dbReference>
<accession>A0A0K9GWL0</accession>
<name>A0A0K9GWL0_9BACI</name>
<dbReference type="Pfam" id="PF08220">
    <property type="entry name" value="HTH_DeoR"/>
    <property type="match status" value="1"/>
</dbReference>
<evidence type="ECO:0000313" key="5">
    <source>
        <dbReference type="Proteomes" id="UP000037146"/>
    </source>
</evidence>
<protein>
    <recommendedName>
        <fullName evidence="3">HTH deoR-type domain-containing protein</fullName>
    </recommendedName>
</protein>
<feature type="domain" description="HTH deoR-type" evidence="3">
    <location>
        <begin position="1"/>
        <end position="51"/>
    </location>
</feature>
<dbReference type="InterPro" id="IPR014036">
    <property type="entry name" value="DeoR-like_C"/>
</dbReference>
<dbReference type="GO" id="GO:0003700">
    <property type="term" value="F:DNA-binding transcription factor activity"/>
    <property type="evidence" value="ECO:0007669"/>
    <property type="project" value="InterPro"/>
</dbReference>
<dbReference type="InterPro" id="IPR037171">
    <property type="entry name" value="NagB/RpiA_transferase-like"/>
</dbReference>
<comment type="caution">
    <text evidence="4">The sequence shown here is derived from an EMBL/GenBank/DDBJ whole genome shotgun (WGS) entry which is preliminary data.</text>
</comment>
<keyword evidence="1" id="KW-0805">Transcription regulation</keyword>
<sequence>MLLQFIEKNKMVSIHDIVDLFTISSVTARRDVEFLEKNTGNVKKIRAGAVWQDSTSSNEGRENASTKYLNNRFIEQSGKQSHEKGMIAKKAATLIQNNESIMMDAGSTIFQLAKCLSPQLSATVFITAMNIAEELEHYEKITKIVLGGVFRSKATTMVSSMMEQLISSVYVDKLFIASTGLSFSHGFTCNDILEADVKKQLLKSAKEVFWLVDSSKIGSISSFQISDFDPTHTIVIDDRIHHEDLEKLKSRMKVIIAKEQE</sequence>
<gene>
    <name evidence="4" type="ORF">AC625_16900</name>
</gene>
<evidence type="ECO:0000256" key="2">
    <source>
        <dbReference type="ARBA" id="ARBA00023163"/>
    </source>
</evidence>
<dbReference type="Proteomes" id="UP000037146">
    <property type="component" value="Unassembled WGS sequence"/>
</dbReference>
<dbReference type="PROSITE" id="PS51000">
    <property type="entry name" value="HTH_DEOR_2"/>
    <property type="match status" value="1"/>
</dbReference>
<reference evidence="5" key="1">
    <citation type="submission" date="2015-07" db="EMBL/GenBank/DDBJ databases">
        <title>Genome sequencing project for genomic taxonomy and phylogenomics of Bacillus-like bacteria.</title>
        <authorList>
            <person name="Liu B."/>
            <person name="Wang J."/>
            <person name="Zhu Y."/>
            <person name="Liu G."/>
            <person name="Chen Q."/>
            <person name="Chen Z."/>
            <person name="Lan J."/>
            <person name="Che J."/>
            <person name="Ge C."/>
            <person name="Shi H."/>
            <person name="Pan Z."/>
            <person name="Liu X."/>
        </authorList>
    </citation>
    <scope>NUCLEOTIDE SEQUENCE [LARGE SCALE GENOMIC DNA]</scope>
    <source>
        <strain evidence="5">FJAT-27997</strain>
    </source>
</reference>
<keyword evidence="2" id="KW-0804">Transcription</keyword>
<organism evidence="4 5">
    <name type="scientific">Peribacillus loiseleuriae</name>
    <dbReference type="NCBI Taxonomy" id="1679170"/>
    <lineage>
        <taxon>Bacteria</taxon>
        <taxon>Bacillati</taxon>
        <taxon>Bacillota</taxon>
        <taxon>Bacilli</taxon>
        <taxon>Bacillales</taxon>
        <taxon>Bacillaceae</taxon>
        <taxon>Peribacillus</taxon>
    </lineage>
</organism>
<dbReference type="PANTHER" id="PTHR30363">
    <property type="entry name" value="HTH-TYPE TRANSCRIPTIONAL REGULATOR SRLR-RELATED"/>
    <property type="match status" value="1"/>
</dbReference>
<dbReference type="PATRIC" id="fig|1679170.3.peg.3836"/>
<dbReference type="Pfam" id="PF00455">
    <property type="entry name" value="DeoRC"/>
    <property type="match status" value="1"/>
</dbReference>
<evidence type="ECO:0000259" key="3">
    <source>
        <dbReference type="PROSITE" id="PS51000"/>
    </source>
</evidence>
<keyword evidence="5" id="KW-1185">Reference proteome</keyword>
<proteinExistence type="predicted"/>
<evidence type="ECO:0000256" key="1">
    <source>
        <dbReference type="ARBA" id="ARBA00023015"/>
    </source>
</evidence>
<dbReference type="STRING" id="1679170.AC625_16900"/>
<dbReference type="SMART" id="SM01134">
    <property type="entry name" value="DeoRC"/>
    <property type="match status" value="1"/>
</dbReference>
<dbReference type="PANTHER" id="PTHR30363:SF44">
    <property type="entry name" value="AGA OPERON TRANSCRIPTIONAL REPRESSOR-RELATED"/>
    <property type="match status" value="1"/>
</dbReference>
<dbReference type="InterPro" id="IPR050313">
    <property type="entry name" value="Carb_Metab_HTH_regulators"/>
</dbReference>
<dbReference type="SUPFAM" id="SSF100950">
    <property type="entry name" value="NagB/RpiA/CoA transferase-like"/>
    <property type="match status" value="1"/>
</dbReference>
<dbReference type="SUPFAM" id="SSF46785">
    <property type="entry name" value="Winged helix' DNA-binding domain"/>
    <property type="match status" value="1"/>
</dbReference>
<evidence type="ECO:0000313" key="4">
    <source>
        <dbReference type="EMBL" id="KMY51001.1"/>
    </source>
</evidence>